<feature type="domain" description="Glycosyl hydrolase family 32 C-terminal" evidence="7">
    <location>
        <begin position="352"/>
        <end position="510"/>
    </location>
</feature>
<keyword evidence="2 4" id="KW-0378">Hydrolase</keyword>
<dbReference type="InterPro" id="IPR050551">
    <property type="entry name" value="Fructan_Metab_Enzymes"/>
</dbReference>
<evidence type="ECO:0000256" key="1">
    <source>
        <dbReference type="ARBA" id="ARBA00009902"/>
    </source>
</evidence>
<reference evidence="8 9" key="1">
    <citation type="submission" date="2024-08" db="EMBL/GenBank/DDBJ databases">
        <title>Insights into the chromosomal genome structure of Flemingia macrophylla.</title>
        <authorList>
            <person name="Ding Y."/>
            <person name="Zhao Y."/>
            <person name="Bi W."/>
            <person name="Wu M."/>
            <person name="Zhao G."/>
            <person name="Gong Y."/>
            <person name="Li W."/>
            <person name="Zhang P."/>
        </authorList>
    </citation>
    <scope>NUCLEOTIDE SEQUENCE [LARGE SCALE GENOMIC DNA]</scope>
    <source>
        <strain evidence="8">DYQJB</strain>
        <tissue evidence="8">Leaf</tissue>
    </source>
</reference>
<feature type="transmembrane region" description="Helical" evidence="5">
    <location>
        <begin position="505"/>
        <end position="526"/>
    </location>
</feature>
<dbReference type="InterPro" id="IPR013320">
    <property type="entry name" value="ConA-like_dom_sf"/>
</dbReference>
<dbReference type="InterPro" id="IPR023296">
    <property type="entry name" value="Glyco_hydro_beta-prop_sf"/>
</dbReference>
<organism evidence="8 9">
    <name type="scientific">Flemingia macrophylla</name>
    <dbReference type="NCBI Taxonomy" id="520843"/>
    <lineage>
        <taxon>Eukaryota</taxon>
        <taxon>Viridiplantae</taxon>
        <taxon>Streptophyta</taxon>
        <taxon>Embryophyta</taxon>
        <taxon>Tracheophyta</taxon>
        <taxon>Spermatophyta</taxon>
        <taxon>Magnoliopsida</taxon>
        <taxon>eudicotyledons</taxon>
        <taxon>Gunneridae</taxon>
        <taxon>Pentapetalae</taxon>
        <taxon>rosids</taxon>
        <taxon>fabids</taxon>
        <taxon>Fabales</taxon>
        <taxon>Fabaceae</taxon>
        <taxon>Papilionoideae</taxon>
        <taxon>50 kb inversion clade</taxon>
        <taxon>NPAAA clade</taxon>
        <taxon>indigoferoid/millettioid clade</taxon>
        <taxon>Phaseoleae</taxon>
        <taxon>Flemingia</taxon>
    </lineage>
</organism>
<dbReference type="PANTHER" id="PTHR31953">
    <property type="entry name" value="BETA-FRUCTOFURANOSIDASE, INSOLUBLE ISOENZYME CWINV1-RELATED"/>
    <property type="match status" value="1"/>
</dbReference>
<dbReference type="EMBL" id="JBGMDY010000010">
    <property type="protein sequence ID" value="KAL2319831.1"/>
    <property type="molecule type" value="Genomic_DNA"/>
</dbReference>
<evidence type="ECO:0000259" key="6">
    <source>
        <dbReference type="Pfam" id="PF00251"/>
    </source>
</evidence>
<sequence length="532" mass="59565">MAISSIWLLPMLSFFPDHGISHIETSHQTLSSTFSINQTYRPSFHFHPSKNWINVWSNNSLVWGHSVSKDLVNWYSLPHALTPTKPYDANGCWSGSATIIRYPKGKPIILYIGIDQNFHETQNLAVPKNVSDPLLMEWVKSTKNPIMAPSLANKINATSFRDPSTAWLGHDNWWRVVVGTQEGDKGVALLFLSKDFGNWIKAKHPLFHSTKRSTMGMWECPDFFPVLTNGSFVGLDTSFGGPHVRHVLKVSALVGSHDCYLIGTYDTAKDSFVPDKGFEDTESLPRYDYGKFYASKTFYDAARKRRVLWGWINESSVQEDDLQKGWAGIQAIPRTLWLDKSRKQLIQWPTMEIENLRTNPVNLHSRILKGGTLLEVSGVTAAQADVEISFEVNDLEKAQTLDPSWKLDPQLLCSGGNGTKVKRGLGPFGLLVLASKGMQEHIYMISNDMTTYGVFVDVDPVHEDLSLRSLIDHSVVESFGAKGKACITARVYPTLLAINDEAHMYAFNNGTLGMGMFWGALLYLFALEANGQ</sequence>
<evidence type="ECO:0008006" key="10">
    <source>
        <dbReference type="Google" id="ProtNLM"/>
    </source>
</evidence>
<dbReference type="Gene3D" id="2.115.10.20">
    <property type="entry name" value="Glycosyl hydrolase domain, family 43"/>
    <property type="match status" value="1"/>
</dbReference>
<evidence type="ECO:0000313" key="9">
    <source>
        <dbReference type="Proteomes" id="UP001603857"/>
    </source>
</evidence>
<feature type="domain" description="Glycosyl hydrolase family 32 N-terminal" evidence="6">
    <location>
        <begin position="54"/>
        <end position="349"/>
    </location>
</feature>
<dbReference type="Pfam" id="PF00251">
    <property type="entry name" value="Glyco_hydro_32N"/>
    <property type="match status" value="1"/>
</dbReference>
<dbReference type="Proteomes" id="UP001603857">
    <property type="component" value="Unassembled WGS sequence"/>
</dbReference>
<dbReference type="SMART" id="SM00640">
    <property type="entry name" value="Glyco_32"/>
    <property type="match status" value="1"/>
</dbReference>
<dbReference type="GO" id="GO:0016798">
    <property type="term" value="F:hydrolase activity, acting on glycosyl bonds"/>
    <property type="evidence" value="ECO:0007669"/>
    <property type="project" value="UniProtKB-KW"/>
</dbReference>
<dbReference type="Gene3D" id="2.60.120.560">
    <property type="entry name" value="Exo-inulinase, domain 1"/>
    <property type="match status" value="2"/>
</dbReference>
<evidence type="ECO:0000256" key="2">
    <source>
        <dbReference type="ARBA" id="ARBA00022801"/>
    </source>
</evidence>
<keyword evidence="9" id="KW-1185">Reference proteome</keyword>
<keyword evidence="5" id="KW-1133">Transmembrane helix</keyword>
<gene>
    <name evidence="8" type="ORF">Fmac_028800</name>
</gene>
<evidence type="ECO:0000313" key="8">
    <source>
        <dbReference type="EMBL" id="KAL2319831.1"/>
    </source>
</evidence>
<dbReference type="InterPro" id="IPR013148">
    <property type="entry name" value="Glyco_hydro_32_N"/>
</dbReference>
<proteinExistence type="inferred from homology"/>
<comment type="similarity">
    <text evidence="1 4">Belongs to the glycosyl hydrolase 32 family.</text>
</comment>
<dbReference type="InterPro" id="IPR013189">
    <property type="entry name" value="Glyco_hydro_32_C"/>
</dbReference>
<keyword evidence="5" id="KW-0812">Transmembrane</keyword>
<dbReference type="SUPFAM" id="SSF75005">
    <property type="entry name" value="Arabinanase/levansucrase/invertase"/>
    <property type="match status" value="1"/>
</dbReference>
<name>A0ABD1L8L8_9FABA</name>
<evidence type="ECO:0000256" key="4">
    <source>
        <dbReference type="RuleBase" id="RU362110"/>
    </source>
</evidence>
<evidence type="ECO:0000259" key="7">
    <source>
        <dbReference type="Pfam" id="PF08244"/>
    </source>
</evidence>
<dbReference type="AlphaFoldDB" id="A0ABD1L8L8"/>
<dbReference type="Pfam" id="PF08244">
    <property type="entry name" value="Glyco_hydro_32C"/>
    <property type="match status" value="1"/>
</dbReference>
<accession>A0ABD1L8L8</accession>
<dbReference type="CDD" id="cd18624">
    <property type="entry name" value="GH32_Fruct1-like"/>
    <property type="match status" value="1"/>
</dbReference>
<dbReference type="SUPFAM" id="SSF49899">
    <property type="entry name" value="Concanavalin A-like lectins/glucanases"/>
    <property type="match status" value="1"/>
</dbReference>
<keyword evidence="5" id="KW-0472">Membrane</keyword>
<comment type="caution">
    <text evidence="8">The sequence shown here is derived from an EMBL/GenBank/DDBJ whole genome shotgun (WGS) entry which is preliminary data.</text>
</comment>
<evidence type="ECO:0000256" key="3">
    <source>
        <dbReference type="ARBA" id="ARBA00023295"/>
    </source>
</evidence>
<protein>
    <recommendedName>
        <fullName evidence="10">Beta-fructofuranosidase</fullName>
    </recommendedName>
</protein>
<dbReference type="InterPro" id="IPR001362">
    <property type="entry name" value="Glyco_hydro_32"/>
</dbReference>
<keyword evidence="3 4" id="KW-0326">Glycosidase</keyword>
<evidence type="ECO:0000256" key="5">
    <source>
        <dbReference type="SAM" id="Phobius"/>
    </source>
</evidence>